<dbReference type="Pfam" id="PF01715">
    <property type="entry name" value="IPPT"/>
    <property type="match status" value="1"/>
</dbReference>
<evidence type="ECO:0000256" key="3">
    <source>
        <dbReference type="ARBA" id="ARBA00005842"/>
    </source>
</evidence>
<evidence type="ECO:0000256" key="6">
    <source>
        <dbReference type="ARBA" id="ARBA00022741"/>
    </source>
</evidence>
<dbReference type="Gene3D" id="1.10.20.140">
    <property type="match status" value="1"/>
</dbReference>
<feature type="site" description="Interaction with substrate tRNA" evidence="10">
    <location>
        <position position="113"/>
    </location>
</feature>
<evidence type="ECO:0000256" key="9">
    <source>
        <dbReference type="ARBA" id="ARBA00049563"/>
    </source>
</evidence>
<evidence type="ECO:0000313" key="14">
    <source>
        <dbReference type="EMBL" id="EEE44689.1"/>
    </source>
</evidence>
<dbReference type="HAMAP" id="MF_00185">
    <property type="entry name" value="IPP_trans"/>
    <property type="match status" value="1"/>
</dbReference>
<evidence type="ECO:0000256" key="11">
    <source>
        <dbReference type="RuleBase" id="RU003783"/>
    </source>
</evidence>
<protein>
    <recommendedName>
        <fullName evidence="10">tRNA dimethylallyltransferase</fullName>
        <ecNumber evidence="10">2.5.1.75</ecNumber>
    </recommendedName>
    <alternativeName>
        <fullName evidence="10">Dimethylallyl diphosphate:tRNA dimethylallyltransferase</fullName>
        <shortName evidence="10">DMAPP:tRNA dimethylallyltransferase</shortName>
        <shortName evidence="10">DMATase</shortName>
    </alternativeName>
    <alternativeName>
        <fullName evidence="10">Isopentenyl-diphosphate:tRNA isopentenyltransferase</fullName>
        <shortName evidence="10">IPP transferase</shortName>
        <shortName evidence="10">IPPT</shortName>
        <shortName evidence="10">IPTase</shortName>
    </alternativeName>
</protein>
<keyword evidence="5 10" id="KW-0819">tRNA processing</keyword>
<dbReference type="InterPro" id="IPR027417">
    <property type="entry name" value="P-loop_NTPase"/>
</dbReference>
<dbReference type="SUPFAM" id="SSF52540">
    <property type="entry name" value="P-loop containing nucleoside triphosphate hydrolases"/>
    <property type="match status" value="2"/>
</dbReference>
<keyword evidence="6 10" id="KW-0547">Nucleotide-binding</keyword>
<feature type="region of interest" description="Interaction with substrate tRNA" evidence="10">
    <location>
        <begin position="47"/>
        <end position="50"/>
    </location>
</feature>
<dbReference type="AlphaFoldDB" id="A0A5E8GXE2"/>
<comment type="similarity">
    <text evidence="3 10 13">Belongs to the IPP transferase family.</text>
</comment>
<feature type="site" description="Interaction with substrate tRNA" evidence="10">
    <location>
        <position position="135"/>
    </location>
</feature>
<dbReference type="InterPro" id="IPR039657">
    <property type="entry name" value="Dimethylallyltransferase"/>
</dbReference>
<evidence type="ECO:0000256" key="4">
    <source>
        <dbReference type="ARBA" id="ARBA00022679"/>
    </source>
</evidence>
<proteinExistence type="inferred from homology"/>
<feature type="region of interest" description="Interaction with substrate tRNA" evidence="10">
    <location>
        <begin position="170"/>
        <end position="174"/>
    </location>
</feature>
<evidence type="ECO:0000256" key="7">
    <source>
        <dbReference type="ARBA" id="ARBA00022840"/>
    </source>
</evidence>
<evidence type="ECO:0000256" key="8">
    <source>
        <dbReference type="ARBA" id="ARBA00022842"/>
    </source>
</evidence>
<dbReference type="PANTHER" id="PTHR11088">
    <property type="entry name" value="TRNA DIMETHYLALLYLTRANSFERASE"/>
    <property type="match status" value="1"/>
</dbReference>
<dbReference type="InterPro" id="IPR018022">
    <property type="entry name" value="IPT"/>
</dbReference>
<dbReference type="PANTHER" id="PTHR11088:SF60">
    <property type="entry name" value="TRNA DIMETHYLALLYLTRANSFERASE"/>
    <property type="match status" value="1"/>
</dbReference>
<evidence type="ECO:0000256" key="2">
    <source>
        <dbReference type="ARBA" id="ARBA00003213"/>
    </source>
</evidence>
<evidence type="ECO:0000313" key="15">
    <source>
        <dbReference type="Proteomes" id="UP000004703"/>
    </source>
</evidence>
<keyword evidence="7 10" id="KW-0067">ATP-binding</keyword>
<organism evidence="14 15">
    <name type="scientific">Roseibium alexandrii (strain DSM 17067 / NCIMB 14079 / DFL-11)</name>
    <name type="common">Labrenzia alexandrii</name>
    <dbReference type="NCBI Taxonomy" id="244592"/>
    <lineage>
        <taxon>Bacteria</taxon>
        <taxon>Pseudomonadati</taxon>
        <taxon>Pseudomonadota</taxon>
        <taxon>Alphaproteobacteria</taxon>
        <taxon>Hyphomicrobiales</taxon>
        <taxon>Stappiaceae</taxon>
        <taxon>Roseibium</taxon>
    </lineage>
</organism>
<comment type="cofactor">
    <cofactor evidence="1 10">
        <name>Mg(2+)</name>
        <dbReference type="ChEBI" id="CHEBI:18420"/>
    </cofactor>
</comment>
<name>A0A5E8GXE2_ROSAD</name>
<reference evidence="14 15" key="2">
    <citation type="submission" date="2013-04" db="EMBL/GenBank/DDBJ databases">
        <authorList>
            <person name="Fiebig A."/>
            <person name="Pradella S."/>
            <person name="Wagner-Doebler I."/>
        </authorList>
    </citation>
    <scope>NUCLEOTIDE SEQUENCE [LARGE SCALE GENOMIC DNA]</scope>
    <source>
        <strain evidence="15">DSM 17067 / NCIMB 14079 / DFL-11</strain>
    </source>
</reference>
<comment type="caution">
    <text evidence="10">Lacks conserved residue(s) required for the propagation of feature annotation.</text>
</comment>
<evidence type="ECO:0000256" key="1">
    <source>
        <dbReference type="ARBA" id="ARBA00001946"/>
    </source>
</evidence>
<dbReference type="GO" id="GO:0006400">
    <property type="term" value="P:tRNA modification"/>
    <property type="evidence" value="ECO:0007669"/>
    <property type="project" value="TreeGrafter"/>
</dbReference>
<comment type="subunit">
    <text evidence="10">Monomer.</text>
</comment>
<reference evidence="14 15" key="1">
    <citation type="submission" date="2008-01" db="EMBL/GenBank/DDBJ databases">
        <authorList>
            <person name="Wagner-Dobler I."/>
            <person name="Ferriera S."/>
            <person name="Johnson J."/>
            <person name="Kravitz S."/>
            <person name="Beeson K."/>
            <person name="Sutton G."/>
            <person name="Rogers Y.-H."/>
            <person name="Friedman R."/>
            <person name="Frazier M."/>
            <person name="Venter J.C."/>
        </authorList>
    </citation>
    <scope>NUCLEOTIDE SEQUENCE [LARGE SCALE GENOMIC DNA]</scope>
    <source>
        <strain evidence="15">DSM 17067 / NCIMB 14079 / DFL-11</strain>
    </source>
</reference>
<sequence>MDKSFETGPGSAHKRRAILIAGPTASGKSALAIELAKRVNGVVVNADSMQLYEDLRLVSARPSEDEEAEVPHRLYGVLPSSEAFSTGAWLRRMSDELELIWSAGQIPVLVGGTGLYFKALTEGFAELPEIPEDVRVKARSLADDGGVSELKAALAKAGDRDGAEGLNDPQRLARALEVLLTTGRPLAELQTEQQSPPLLDIKHCLCLVLAPPRPWLHERIEKRARLMLSLEGIEEVKTLLARELSYKLPAMRAIGVKEIAGLLTGGSDIGETEYRLVVATRQYAKRQETWFRNQMPDWQRLDPSNEIDTARIADEFLRAE</sequence>
<evidence type="ECO:0000256" key="5">
    <source>
        <dbReference type="ARBA" id="ARBA00022694"/>
    </source>
</evidence>
<keyword evidence="8 10" id="KW-0460">Magnesium</keyword>
<keyword evidence="4 10" id="KW-0808">Transferase</keyword>
<gene>
    <name evidence="10" type="primary">miaA</name>
    <name evidence="14" type="ORF">SADFL11_1977</name>
</gene>
<evidence type="ECO:0000256" key="12">
    <source>
        <dbReference type="RuleBase" id="RU003784"/>
    </source>
</evidence>
<dbReference type="Gene3D" id="3.40.50.300">
    <property type="entry name" value="P-loop containing nucleotide triphosphate hydrolases"/>
    <property type="match status" value="1"/>
</dbReference>
<evidence type="ECO:0000256" key="13">
    <source>
        <dbReference type="RuleBase" id="RU003785"/>
    </source>
</evidence>
<comment type="caution">
    <text evidence="14">The sequence shown here is derived from an EMBL/GenBank/DDBJ whole genome shotgun (WGS) entry which is preliminary data.</text>
</comment>
<dbReference type="Proteomes" id="UP000004703">
    <property type="component" value="Chromosome"/>
</dbReference>
<dbReference type="RefSeq" id="WP_008191989.1">
    <property type="nucleotide sequence ID" value="NZ_CM011002.1"/>
</dbReference>
<evidence type="ECO:0000256" key="10">
    <source>
        <dbReference type="HAMAP-Rule" id="MF_00185"/>
    </source>
</evidence>
<dbReference type="NCBIfam" id="TIGR00174">
    <property type="entry name" value="miaA"/>
    <property type="match status" value="1"/>
</dbReference>
<dbReference type="GO" id="GO:0005524">
    <property type="term" value="F:ATP binding"/>
    <property type="evidence" value="ECO:0007669"/>
    <property type="project" value="UniProtKB-UniRule"/>
</dbReference>
<feature type="binding site" evidence="10">
    <location>
        <begin position="22"/>
        <end position="29"/>
    </location>
    <ligand>
        <name>ATP</name>
        <dbReference type="ChEBI" id="CHEBI:30616"/>
    </ligand>
</feature>
<comment type="catalytic activity">
    <reaction evidence="9 10 11">
        <text>adenosine(37) in tRNA + dimethylallyl diphosphate = N(6)-dimethylallyladenosine(37) in tRNA + diphosphate</text>
        <dbReference type="Rhea" id="RHEA:26482"/>
        <dbReference type="Rhea" id="RHEA-COMP:10162"/>
        <dbReference type="Rhea" id="RHEA-COMP:10375"/>
        <dbReference type="ChEBI" id="CHEBI:33019"/>
        <dbReference type="ChEBI" id="CHEBI:57623"/>
        <dbReference type="ChEBI" id="CHEBI:74411"/>
        <dbReference type="ChEBI" id="CHEBI:74415"/>
        <dbReference type="EC" id="2.5.1.75"/>
    </reaction>
</comment>
<accession>A0A5E8GXE2</accession>
<dbReference type="EC" id="2.5.1.75" evidence="10"/>
<dbReference type="EMBL" id="ACCU02000001">
    <property type="protein sequence ID" value="EEE44689.1"/>
    <property type="molecule type" value="Genomic_DNA"/>
</dbReference>
<feature type="binding site" evidence="10">
    <location>
        <begin position="24"/>
        <end position="29"/>
    </location>
    <ligand>
        <name>substrate</name>
    </ligand>
</feature>
<comment type="function">
    <text evidence="2 10 12">Catalyzes the transfer of a dimethylallyl group onto the adenine at position 37 in tRNAs that read codons beginning with uridine, leading to the formation of N6-(dimethylallyl)adenosine (i(6)A).</text>
</comment>
<dbReference type="GO" id="GO:0052381">
    <property type="term" value="F:tRNA dimethylallyltransferase activity"/>
    <property type="evidence" value="ECO:0007669"/>
    <property type="project" value="UniProtKB-UniRule"/>
</dbReference>